<proteinExistence type="predicted"/>
<organism evidence="2 3">
    <name type="scientific">Azospirillum brasilense</name>
    <dbReference type="NCBI Taxonomy" id="192"/>
    <lineage>
        <taxon>Bacteria</taxon>
        <taxon>Pseudomonadati</taxon>
        <taxon>Pseudomonadota</taxon>
        <taxon>Alphaproteobacteria</taxon>
        <taxon>Rhodospirillales</taxon>
        <taxon>Azospirillaceae</taxon>
        <taxon>Azospirillum</taxon>
    </lineage>
</organism>
<accession>A0A235H3R4</accession>
<sequence>MSQYNPAVGTTETVSFPLPLTAPAPAPAKKLRGLPLVALWGGLIAAPWVVLYQAAKLVF</sequence>
<feature type="transmembrane region" description="Helical" evidence="1">
    <location>
        <begin position="36"/>
        <end position="55"/>
    </location>
</feature>
<protein>
    <submittedName>
        <fullName evidence="2">Uncharacterized protein</fullName>
    </submittedName>
</protein>
<dbReference type="Proteomes" id="UP000215367">
    <property type="component" value="Unassembled WGS sequence"/>
</dbReference>
<name>A0A235H3R4_AZOBR</name>
<geneLocation type="plasmid" evidence="2">
    <name>unnamed</name>
</geneLocation>
<evidence type="ECO:0000256" key="1">
    <source>
        <dbReference type="SAM" id="Phobius"/>
    </source>
</evidence>
<gene>
    <name evidence="2" type="ORF">CHT98_31085</name>
</gene>
<keyword evidence="1" id="KW-0812">Transmembrane</keyword>
<evidence type="ECO:0000313" key="3">
    <source>
        <dbReference type="Proteomes" id="UP000215367"/>
    </source>
</evidence>
<keyword evidence="1" id="KW-0472">Membrane</keyword>
<dbReference type="RefSeq" id="WP_094307215.1">
    <property type="nucleotide sequence ID" value="NZ_NOWT01000055.1"/>
</dbReference>
<dbReference type="EMBL" id="NOWT01000055">
    <property type="protein sequence ID" value="OYD80470.1"/>
    <property type="molecule type" value="Genomic_DNA"/>
</dbReference>
<dbReference type="AlphaFoldDB" id="A0A235H3R4"/>
<reference evidence="2 3" key="1">
    <citation type="submission" date="2017-07" db="EMBL/GenBank/DDBJ databases">
        <title>Whole genome sequence of Azospirillum brasilense 2A1, a potential biofertilizer strain.</title>
        <authorList>
            <person name="Fontana C.A."/>
            <person name="Toffoli L.M."/>
            <person name="Salazar S.M."/>
            <person name="Puglisi E."/>
            <person name="Pedraza R."/>
            <person name="Bassi D."/>
            <person name="Cocconcelli P.S."/>
        </authorList>
    </citation>
    <scope>NUCLEOTIDE SEQUENCE [LARGE SCALE GENOMIC DNA]</scope>
    <source>
        <strain evidence="2 3">2A1</strain>
        <plasmid evidence="2">unnamed</plasmid>
    </source>
</reference>
<comment type="caution">
    <text evidence="2">The sequence shown here is derived from an EMBL/GenBank/DDBJ whole genome shotgun (WGS) entry which is preliminary data.</text>
</comment>
<keyword evidence="1" id="KW-1133">Transmembrane helix</keyword>
<evidence type="ECO:0000313" key="2">
    <source>
        <dbReference type="EMBL" id="OYD80470.1"/>
    </source>
</evidence>
<keyword evidence="2" id="KW-0614">Plasmid</keyword>